<reference evidence="6 7" key="1">
    <citation type="submission" date="2020-08" db="EMBL/GenBank/DDBJ databases">
        <title>Genomic Encyclopedia of Archaeal and Bacterial Type Strains, Phase II (KMG-II): from individual species to whole genera.</title>
        <authorList>
            <person name="Goeker M."/>
        </authorList>
    </citation>
    <scope>NUCLEOTIDE SEQUENCE [LARGE SCALE GENOMIC DNA]</scope>
    <source>
        <strain evidence="6 7">DSM 43850</strain>
    </source>
</reference>
<dbReference type="GO" id="GO:0003677">
    <property type="term" value="F:DNA binding"/>
    <property type="evidence" value="ECO:0007669"/>
    <property type="project" value="UniProtKB-KW"/>
</dbReference>
<dbReference type="PANTHER" id="PTHR30419">
    <property type="entry name" value="HTH-TYPE TRANSCRIPTIONAL REGULATOR YBHD"/>
    <property type="match status" value="1"/>
</dbReference>
<dbReference type="Gene3D" id="3.40.190.290">
    <property type="match status" value="1"/>
</dbReference>
<dbReference type="SUPFAM" id="SSF53850">
    <property type="entry name" value="Periplasmic binding protein-like II"/>
    <property type="match status" value="1"/>
</dbReference>
<dbReference type="SUPFAM" id="SSF46785">
    <property type="entry name" value="Winged helix' DNA-binding domain"/>
    <property type="match status" value="1"/>
</dbReference>
<keyword evidence="4" id="KW-0804">Transcription</keyword>
<proteinExistence type="inferred from homology"/>
<dbReference type="PRINTS" id="PR00039">
    <property type="entry name" value="HTHLYSR"/>
</dbReference>
<dbReference type="RefSeq" id="WP_182837992.1">
    <property type="nucleotide sequence ID" value="NZ_BAAABQ010000024.1"/>
</dbReference>
<dbReference type="Gene3D" id="1.10.10.10">
    <property type="entry name" value="Winged helix-like DNA-binding domain superfamily/Winged helix DNA-binding domain"/>
    <property type="match status" value="1"/>
</dbReference>
<keyword evidence="2" id="KW-0805">Transcription regulation</keyword>
<comment type="similarity">
    <text evidence="1">Belongs to the LysR transcriptional regulatory family.</text>
</comment>
<evidence type="ECO:0000259" key="5">
    <source>
        <dbReference type="PROSITE" id="PS50931"/>
    </source>
</evidence>
<evidence type="ECO:0000256" key="2">
    <source>
        <dbReference type="ARBA" id="ARBA00023015"/>
    </source>
</evidence>
<keyword evidence="3 6" id="KW-0238">DNA-binding</keyword>
<dbReference type="InterPro" id="IPR005119">
    <property type="entry name" value="LysR_subst-bd"/>
</dbReference>
<evidence type="ECO:0000256" key="4">
    <source>
        <dbReference type="ARBA" id="ARBA00023163"/>
    </source>
</evidence>
<evidence type="ECO:0000313" key="6">
    <source>
        <dbReference type="EMBL" id="MBA8926757.1"/>
    </source>
</evidence>
<evidence type="ECO:0000256" key="3">
    <source>
        <dbReference type="ARBA" id="ARBA00023125"/>
    </source>
</evidence>
<comment type="caution">
    <text evidence="6">The sequence shown here is derived from an EMBL/GenBank/DDBJ whole genome shotgun (WGS) entry which is preliminary data.</text>
</comment>
<gene>
    <name evidence="6" type="ORF">BC739_003963</name>
</gene>
<keyword evidence="7" id="KW-1185">Reference proteome</keyword>
<dbReference type="InterPro" id="IPR036388">
    <property type="entry name" value="WH-like_DNA-bd_sf"/>
</dbReference>
<dbReference type="Pfam" id="PF03466">
    <property type="entry name" value="LysR_substrate"/>
    <property type="match status" value="1"/>
</dbReference>
<evidence type="ECO:0000256" key="1">
    <source>
        <dbReference type="ARBA" id="ARBA00009437"/>
    </source>
</evidence>
<sequence>MSHGNLLDGNLKLRHLRYTAAIAEHGSLIAAADHLKITQPVLTRCLRELESILGVELFERGPRGMTPTVFGHAFVDHARAVLAELRHTDQHMRELAAGQTGQVTIGTHLAGANVLLPRAVARLKEAHPDITVVVRHGTLDGLRQDLLTGELDLVVGTLEMADSSRMTQVPLYQEPLRLVARVAHPAHSMSRLRIPDLADHLWSVPMVGTPLRREVQQLLLRHGLPLPRNRIEVNSYLAVRSLALETDVLVLLPQLVAEAERDLVPLPLDLGIAETVGLTLPAESPLTPALRQMLEYLRQAAVDIRSGLEAAQTYGQK</sequence>
<dbReference type="PROSITE" id="PS50931">
    <property type="entry name" value="HTH_LYSR"/>
    <property type="match status" value="1"/>
</dbReference>
<name>A0ABR6BIP7_9PSEU</name>
<protein>
    <submittedName>
        <fullName evidence="6">DNA-binding transcriptional LysR family regulator</fullName>
    </submittedName>
</protein>
<dbReference type="Pfam" id="PF00126">
    <property type="entry name" value="HTH_1"/>
    <property type="match status" value="1"/>
</dbReference>
<feature type="domain" description="HTH lysR-type" evidence="5">
    <location>
        <begin position="11"/>
        <end position="68"/>
    </location>
</feature>
<dbReference type="PANTHER" id="PTHR30419:SF8">
    <property type="entry name" value="NITROGEN ASSIMILATION TRANSCRIPTIONAL ACTIVATOR-RELATED"/>
    <property type="match status" value="1"/>
</dbReference>
<dbReference type="EMBL" id="JACJID010000003">
    <property type="protein sequence ID" value="MBA8926757.1"/>
    <property type="molecule type" value="Genomic_DNA"/>
</dbReference>
<dbReference type="InterPro" id="IPR000847">
    <property type="entry name" value="LysR_HTH_N"/>
</dbReference>
<dbReference type="InterPro" id="IPR036390">
    <property type="entry name" value="WH_DNA-bd_sf"/>
</dbReference>
<dbReference type="InterPro" id="IPR050950">
    <property type="entry name" value="HTH-type_LysR_regulators"/>
</dbReference>
<organism evidence="6 7">
    <name type="scientific">Kutzneria viridogrisea</name>
    <dbReference type="NCBI Taxonomy" id="47990"/>
    <lineage>
        <taxon>Bacteria</taxon>
        <taxon>Bacillati</taxon>
        <taxon>Actinomycetota</taxon>
        <taxon>Actinomycetes</taxon>
        <taxon>Pseudonocardiales</taxon>
        <taxon>Pseudonocardiaceae</taxon>
        <taxon>Kutzneria</taxon>
    </lineage>
</organism>
<dbReference type="Proteomes" id="UP000517916">
    <property type="component" value="Unassembled WGS sequence"/>
</dbReference>
<accession>A0ABR6BIP7</accession>
<evidence type="ECO:0000313" key="7">
    <source>
        <dbReference type="Proteomes" id="UP000517916"/>
    </source>
</evidence>